<organism evidence="4 5">
    <name type="scientific">candidate division TA06 bacterium DG_26</name>
    <dbReference type="NCBI Taxonomy" id="1703771"/>
    <lineage>
        <taxon>Bacteria</taxon>
        <taxon>Bacteria division TA06</taxon>
    </lineage>
</organism>
<comment type="caution">
    <text evidence="4">The sequence shown here is derived from an EMBL/GenBank/DDBJ whole genome shotgun (WGS) entry which is preliminary data.</text>
</comment>
<feature type="domain" description="Fumarylacetoacetase-like C-terminal" evidence="3">
    <location>
        <begin position="58"/>
        <end position="263"/>
    </location>
</feature>
<dbReference type="PANTHER" id="PTHR42796:SF4">
    <property type="entry name" value="FUMARYLACETOACETATE HYDROLASE DOMAIN-CONTAINING PROTEIN 2A"/>
    <property type="match status" value="1"/>
</dbReference>
<evidence type="ECO:0000259" key="3">
    <source>
        <dbReference type="Pfam" id="PF01557"/>
    </source>
</evidence>
<protein>
    <recommendedName>
        <fullName evidence="3">Fumarylacetoacetase-like C-terminal domain-containing protein</fullName>
    </recommendedName>
</protein>
<evidence type="ECO:0000256" key="1">
    <source>
        <dbReference type="ARBA" id="ARBA00010211"/>
    </source>
</evidence>
<gene>
    <name evidence="4" type="ORF">AMJ40_03160</name>
</gene>
<proteinExistence type="inferred from homology"/>
<dbReference type="Gene3D" id="3.90.850.10">
    <property type="entry name" value="Fumarylacetoacetase-like, C-terminal domain"/>
    <property type="match status" value="1"/>
</dbReference>
<dbReference type="InterPro" id="IPR051121">
    <property type="entry name" value="FAH"/>
</dbReference>
<dbReference type="GO" id="GO:0019752">
    <property type="term" value="P:carboxylic acid metabolic process"/>
    <property type="evidence" value="ECO:0007669"/>
    <property type="project" value="UniProtKB-ARBA"/>
</dbReference>
<evidence type="ECO:0000313" key="5">
    <source>
        <dbReference type="Proteomes" id="UP000051124"/>
    </source>
</evidence>
<evidence type="ECO:0000256" key="2">
    <source>
        <dbReference type="ARBA" id="ARBA00022723"/>
    </source>
</evidence>
<dbReference type="GO" id="GO:0046872">
    <property type="term" value="F:metal ion binding"/>
    <property type="evidence" value="ECO:0007669"/>
    <property type="project" value="UniProtKB-KW"/>
</dbReference>
<name>A0A0S7WL63_UNCT6</name>
<sequence>MRILLHEGESAVAEVQELKARIENEISDPGRESELRARGIIHPIDTVQIMAPMLNPEKVICVGLNYRDHCLEQDISIPENPILFSKFATAIIGPGEAIVRPRFTQQLDFEGELAFVVGKGGKHISIEHAMTHLFGYTIFNDVSARDIQFGDRQWLRGKTFDTFAPMGPFLVTKDEIADPHDLGIHAEVNGRCMQDSNTSNMIFDIPYLVHFISEVVRLSPGDIVATGTPAGVGVFRDPQVFLSAGDEVAIHIEILGVLRNPVVDEER</sequence>
<dbReference type="PANTHER" id="PTHR42796">
    <property type="entry name" value="FUMARYLACETOACETATE HYDROLASE DOMAIN-CONTAINING PROTEIN 2A-RELATED"/>
    <property type="match status" value="1"/>
</dbReference>
<dbReference type="SUPFAM" id="SSF56529">
    <property type="entry name" value="FAH"/>
    <property type="match status" value="1"/>
</dbReference>
<accession>A0A0S7WL63</accession>
<dbReference type="Proteomes" id="UP000051124">
    <property type="component" value="Unassembled WGS sequence"/>
</dbReference>
<dbReference type="Pfam" id="PF01557">
    <property type="entry name" value="FAA_hydrolase"/>
    <property type="match status" value="1"/>
</dbReference>
<dbReference type="GO" id="GO:0016853">
    <property type="term" value="F:isomerase activity"/>
    <property type="evidence" value="ECO:0007669"/>
    <property type="project" value="UniProtKB-ARBA"/>
</dbReference>
<comment type="similarity">
    <text evidence="1">Belongs to the FAH family.</text>
</comment>
<evidence type="ECO:0000313" key="4">
    <source>
        <dbReference type="EMBL" id="KPJ50348.1"/>
    </source>
</evidence>
<dbReference type="PATRIC" id="fig|1703771.3.peg.858"/>
<dbReference type="InterPro" id="IPR036663">
    <property type="entry name" value="Fumarylacetoacetase_C_sf"/>
</dbReference>
<dbReference type="AlphaFoldDB" id="A0A0S7WL63"/>
<dbReference type="FunFam" id="3.90.850.10:FF:000002">
    <property type="entry name" value="2-hydroxyhepta-2,4-diene-1,7-dioate isomerase"/>
    <property type="match status" value="1"/>
</dbReference>
<keyword evidence="2" id="KW-0479">Metal-binding</keyword>
<dbReference type="InterPro" id="IPR011234">
    <property type="entry name" value="Fumarylacetoacetase-like_C"/>
</dbReference>
<reference evidence="4 5" key="1">
    <citation type="journal article" date="2015" name="Microbiome">
        <title>Genomic resolution of linkages in carbon, nitrogen, and sulfur cycling among widespread estuary sediment bacteria.</title>
        <authorList>
            <person name="Baker B.J."/>
            <person name="Lazar C.S."/>
            <person name="Teske A.P."/>
            <person name="Dick G.J."/>
        </authorList>
    </citation>
    <scope>NUCLEOTIDE SEQUENCE [LARGE SCALE GENOMIC DNA]</scope>
    <source>
        <strain evidence="4">DG_26</strain>
    </source>
</reference>
<dbReference type="EMBL" id="LIZT01000024">
    <property type="protein sequence ID" value="KPJ50348.1"/>
    <property type="molecule type" value="Genomic_DNA"/>
</dbReference>